<name>A0ABX5FAG6_9CHRO</name>
<evidence type="ECO:0000256" key="1">
    <source>
        <dbReference type="SAM" id="MobiDB-lite"/>
    </source>
</evidence>
<protein>
    <submittedName>
        <fullName evidence="2">DUF4912 domain-containing protein</fullName>
    </submittedName>
</protein>
<dbReference type="Pfam" id="PF16258">
    <property type="entry name" value="DUF4912"/>
    <property type="match status" value="1"/>
</dbReference>
<evidence type="ECO:0000313" key="3">
    <source>
        <dbReference type="Proteomes" id="UP000238218"/>
    </source>
</evidence>
<dbReference type="RefSeq" id="WP_106220064.1">
    <property type="nucleotide sequence ID" value="NZ_PVWP01000002.1"/>
</dbReference>
<dbReference type="EMBL" id="PVWP01000002">
    <property type="protein sequence ID" value="PSB38794.1"/>
    <property type="molecule type" value="Genomic_DNA"/>
</dbReference>
<reference evidence="2 3" key="1">
    <citation type="submission" date="2018-02" db="EMBL/GenBank/DDBJ databases">
        <authorList>
            <person name="Moore K."/>
            <person name="Momper L."/>
        </authorList>
    </citation>
    <scope>NUCLEOTIDE SEQUENCE [LARGE SCALE GENOMIC DNA]</scope>
    <source>
        <strain evidence="2 3">CCALA 015</strain>
    </source>
</reference>
<gene>
    <name evidence="2" type="ORF">C7B81_04380</name>
</gene>
<dbReference type="Proteomes" id="UP000238218">
    <property type="component" value="Unassembled WGS sequence"/>
</dbReference>
<feature type="region of interest" description="Disordered" evidence="1">
    <location>
        <begin position="345"/>
        <end position="365"/>
    </location>
</feature>
<feature type="region of interest" description="Disordered" evidence="1">
    <location>
        <begin position="23"/>
        <end position="70"/>
    </location>
</feature>
<reference evidence="2 3" key="2">
    <citation type="submission" date="2018-03" db="EMBL/GenBank/DDBJ databases">
        <title>The ancient ancestry and fast evolution of plastids.</title>
        <authorList>
            <person name="Moore K.R."/>
            <person name="Magnabosco C."/>
            <person name="Momper L."/>
            <person name="Gold D.A."/>
            <person name="Bosak T."/>
            <person name="Fournier G.P."/>
        </authorList>
    </citation>
    <scope>NUCLEOTIDE SEQUENCE [LARGE SCALE GENOMIC DNA]</scope>
    <source>
        <strain evidence="2 3">CCALA 015</strain>
    </source>
</reference>
<evidence type="ECO:0000313" key="2">
    <source>
        <dbReference type="EMBL" id="PSB38794.1"/>
    </source>
</evidence>
<sequence length="365" mass="38921">MSLRPSRFKDILSQPLRRLGALARTVGLGGSEQTAQPDPSAPAEEVSPSAVEPTPAFSPPPQAPQEPGRGASWVAFVPRDPQWSQVRWFIEPGDRKRAQAEGATQLCLRVADVTGLDGGSTHPHTLQEVVVDSQASEWYLPVPLSGRDYRVELGFRKGGSGGWISLAFSATAHVPELDGPALTTPDPFVAFSMPPAADPAPGAAPAREIVNDLHERLYQSATSPWRRLGRGSEAFHEIDSAAGLHGAGGALSDSGAGPWASGRSGSGIGGVAPRQRSFWLVADAELIVYGATDPSARLSIGGEDVPLSADGTFRLQVPFRDGQQLYPIEALAADGEQKRSITMEFRRTTPHANVNPREEAQSEWF</sequence>
<dbReference type="InterPro" id="IPR032585">
    <property type="entry name" value="DUF4912"/>
</dbReference>
<proteinExistence type="predicted"/>
<accession>A0ABX5FAG6</accession>
<keyword evidence="3" id="KW-1185">Reference proteome</keyword>
<comment type="caution">
    <text evidence="2">The sequence shown here is derived from an EMBL/GenBank/DDBJ whole genome shotgun (WGS) entry which is preliminary data.</text>
</comment>
<feature type="compositionally biased region" description="Basic and acidic residues" evidence="1">
    <location>
        <begin position="356"/>
        <end position="365"/>
    </location>
</feature>
<organism evidence="2 3">
    <name type="scientific">Aphanothece cf. minutissima CCALA 015</name>
    <dbReference type="NCBI Taxonomy" id="2107695"/>
    <lineage>
        <taxon>Bacteria</taxon>
        <taxon>Bacillati</taxon>
        <taxon>Cyanobacteriota</taxon>
        <taxon>Cyanophyceae</taxon>
        <taxon>Oscillatoriophycideae</taxon>
        <taxon>Chroococcales</taxon>
        <taxon>Aphanothecaceae</taxon>
        <taxon>Aphanothece</taxon>
    </lineage>
</organism>